<dbReference type="EMBL" id="BMMW01000001">
    <property type="protein sequence ID" value="GGK37267.1"/>
    <property type="molecule type" value="Genomic_DNA"/>
</dbReference>
<dbReference type="Proteomes" id="UP000612956">
    <property type="component" value="Unassembled WGS sequence"/>
</dbReference>
<evidence type="ECO:0000313" key="1">
    <source>
        <dbReference type="EMBL" id="GGK37267.1"/>
    </source>
</evidence>
<sequence length="71" mass="8126">MPVAAMASNAGAVNFEYFIRLSIVEIEPRVVTRNAPDHTPESCELHLRFVTFDNAPWLGQRVRRDLRVTFP</sequence>
<comment type="caution">
    <text evidence="1">The sequence shown here is derived from an EMBL/GenBank/DDBJ whole genome shotgun (WGS) entry which is preliminary data.</text>
</comment>
<evidence type="ECO:0000313" key="2">
    <source>
        <dbReference type="Proteomes" id="UP000612956"/>
    </source>
</evidence>
<reference evidence="1" key="1">
    <citation type="journal article" date="2014" name="Int. J. Syst. Evol. Microbiol.">
        <title>Complete genome sequence of Corynebacterium casei LMG S-19264T (=DSM 44701T), isolated from a smear-ripened cheese.</title>
        <authorList>
            <consortium name="US DOE Joint Genome Institute (JGI-PGF)"/>
            <person name="Walter F."/>
            <person name="Albersmeier A."/>
            <person name="Kalinowski J."/>
            <person name="Ruckert C."/>
        </authorList>
    </citation>
    <scope>NUCLEOTIDE SEQUENCE</scope>
    <source>
        <strain evidence="1">CGMCC 4.7278</strain>
    </source>
</reference>
<organism evidence="1 2">
    <name type="scientific">Nocardia camponoti</name>
    <dbReference type="NCBI Taxonomy" id="1616106"/>
    <lineage>
        <taxon>Bacteria</taxon>
        <taxon>Bacillati</taxon>
        <taxon>Actinomycetota</taxon>
        <taxon>Actinomycetes</taxon>
        <taxon>Mycobacteriales</taxon>
        <taxon>Nocardiaceae</taxon>
        <taxon>Nocardia</taxon>
    </lineage>
</organism>
<name>A0A917V4S2_9NOCA</name>
<reference evidence="1" key="2">
    <citation type="submission" date="2020-09" db="EMBL/GenBank/DDBJ databases">
        <authorList>
            <person name="Sun Q."/>
            <person name="Zhou Y."/>
        </authorList>
    </citation>
    <scope>NUCLEOTIDE SEQUENCE</scope>
    <source>
        <strain evidence="1">CGMCC 4.7278</strain>
    </source>
</reference>
<gene>
    <name evidence="1" type="ORF">GCM10011591_06130</name>
</gene>
<accession>A0A917V4S2</accession>
<keyword evidence="2" id="KW-1185">Reference proteome</keyword>
<dbReference type="AlphaFoldDB" id="A0A917V4S2"/>
<proteinExistence type="predicted"/>
<protein>
    <submittedName>
        <fullName evidence="1">Uncharacterized protein</fullName>
    </submittedName>
</protein>